<comment type="caution">
    <text evidence="7">The sequence shown here is derived from an EMBL/GenBank/DDBJ whole genome shotgun (WGS) entry which is preliminary data.</text>
</comment>
<evidence type="ECO:0000313" key="8">
    <source>
        <dbReference type="Proteomes" id="UP001107961"/>
    </source>
</evidence>
<evidence type="ECO:0000256" key="1">
    <source>
        <dbReference type="ARBA" id="ARBA00004442"/>
    </source>
</evidence>
<dbReference type="AlphaFoldDB" id="A0A9Q3W5Z1"/>
<sequence length="275" mass="29627">MFPSSTLALRPGWRNARALRLILLLAFPPIAFASPTPSGKEPHGKPDWRLILGAGALYRPDYPGSDDLETRAVPLIFADYGERLYLRGTTAGARLWGNGVWGLDAVARYHSGRDSDDNSILEGLEDIDAGVDGGLALNVGRGPWKAQLAVYQDISSSHDGLYIDLEAGRTFTLNPRLQLELEASATWADADFTDAYFGITPDQAMTTGLPVHEAEAGMKDVGLSLGLNYSPGRHWLVRAQVGVARLLGDAADSPLVEDHGSATQPRAALSIGYRF</sequence>
<dbReference type="PANTHER" id="PTHR38776">
    <property type="entry name" value="MLTA-INTERACTING PROTEIN-RELATED"/>
    <property type="match status" value="1"/>
</dbReference>
<evidence type="ECO:0000256" key="3">
    <source>
        <dbReference type="ARBA" id="ARBA00022729"/>
    </source>
</evidence>
<accession>A0A9Q3W5Z1</accession>
<dbReference type="InterPro" id="IPR010583">
    <property type="entry name" value="MipA"/>
</dbReference>
<dbReference type="Proteomes" id="UP001107961">
    <property type="component" value="Unassembled WGS sequence"/>
</dbReference>
<organism evidence="7 8">
    <name type="scientific">Alloalcanivorax xenomutans</name>
    <dbReference type="NCBI Taxonomy" id="1094342"/>
    <lineage>
        <taxon>Bacteria</taxon>
        <taxon>Pseudomonadati</taxon>
        <taxon>Pseudomonadota</taxon>
        <taxon>Gammaproteobacteria</taxon>
        <taxon>Oceanospirillales</taxon>
        <taxon>Alcanivoracaceae</taxon>
        <taxon>Alloalcanivorax</taxon>
    </lineage>
</organism>
<comment type="similarity">
    <text evidence="2">Belongs to the MipA/OmpV family.</text>
</comment>
<evidence type="ECO:0000256" key="2">
    <source>
        <dbReference type="ARBA" id="ARBA00005722"/>
    </source>
</evidence>
<evidence type="ECO:0000256" key="6">
    <source>
        <dbReference type="SAM" id="SignalP"/>
    </source>
</evidence>
<keyword evidence="4" id="KW-0472">Membrane</keyword>
<reference evidence="7" key="1">
    <citation type="submission" date="2022-01" db="EMBL/GenBank/DDBJ databases">
        <authorList>
            <person name="Karlyshev A.V."/>
            <person name="Jaspars M."/>
        </authorList>
    </citation>
    <scope>NUCLEOTIDE SEQUENCE</scope>
    <source>
        <strain evidence="7">AGSA3-2</strain>
    </source>
</reference>
<protein>
    <submittedName>
        <fullName evidence="7">MipA/OmpV family protein</fullName>
    </submittedName>
</protein>
<dbReference type="GO" id="GO:0009279">
    <property type="term" value="C:cell outer membrane"/>
    <property type="evidence" value="ECO:0007669"/>
    <property type="project" value="UniProtKB-SubCell"/>
</dbReference>
<proteinExistence type="inferred from homology"/>
<keyword evidence="8" id="KW-1185">Reference proteome</keyword>
<name>A0A9Q3W5Z1_9GAMM</name>
<comment type="subcellular location">
    <subcellularLocation>
        <location evidence="1">Cell outer membrane</location>
    </subcellularLocation>
</comment>
<dbReference type="PANTHER" id="PTHR38776:SF1">
    <property type="entry name" value="MLTA-INTERACTING PROTEIN-RELATED"/>
    <property type="match status" value="1"/>
</dbReference>
<keyword evidence="3 6" id="KW-0732">Signal</keyword>
<evidence type="ECO:0000313" key="7">
    <source>
        <dbReference type="EMBL" id="MCE7508437.1"/>
    </source>
</evidence>
<feature type="chain" id="PRO_5040274371" evidence="6">
    <location>
        <begin position="34"/>
        <end position="275"/>
    </location>
</feature>
<evidence type="ECO:0000256" key="5">
    <source>
        <dbReference type="ARBA" id="ARBA00023237"/>
    </source>
</evidence>
<dbReference type="RefSeq" id="WP_080531077.1">
    <property type="nucleotide sequence ID" value="NZ_CP012331.1"/>
</dbReference>
<gene>
    <name evidence="7" type="ORF">LZG35_07280</name>
</gene>
<keyword evidence="5" id="KW-0998">Cell outer membrane</keyword>
<evidence type="ECO:0000256" key="4">
    <source>
        <dbReference type="ARBA" id="ARBA00023136"/>
    </source>
</evidence>
<dbReference type="Pfam" id="PF06629">
    <property type="entry name" value="MipA"/>
    <property type="match status" value="1"/>
</dbReference>
<dbReference type="EMBL" id="JAJVKT010000007">
    <property type="protein sequence ID" value="MCE7508437.1"/>
    <property type="molecule type" value="Genomic_DNA"/>
</dbReference>
<feature type="signal peptide" evidence="6">
    <location>
        <begin position="1"/>
        <end position="33"/>
    </location>
</feature>